<sequence>MRHTYPLTPTKILGRPMRQALSCSFRPNEAAFLELPGFGTTTSSQGFSSLTKGGGPRCYFPRGDED</sequence>
<organism evidence="2 3">
    <name type="scientific">Parasponia andersonii</name>
    <name type="common">Sponia andersonii</name>
    <dbReference type="NCBI Taxonomy" id="3476"/>
    <lineage>
        <taxon>Eukaryota</taxon>
        <taxon>Viridiplantae</taxon>
        <taxon>Streptophyta</taxon>
        <taxon>Embryophyta</taxon>
        <taxon>Tracheophyta</taxon>
        <taxon>Spermatophyta</taxon>
        <taxon>Magnoliopsida</taxon>
        <taxon>eudicotyledons</taxon>
        <taxon>Gunneridae</taxon>
        <taxon>Pentapetalae</taxon>
        <taxon>rosids</taxon>
        <taxon>fabids</taxon>
        <taxon>Rosales</taxon>
        <taxon>Cannabaceae</taxon>
        <taxon>Parasponia</taxon>
    </lineage>
</organism>
<protein>
    <submittedName>
        <fullName evidence="2">Uncharacterized protein</fullName>
    </submittedName>
</protein>
<accession>A0A2P5AZ26</accession>
<evidence type="ECO:0000313" key="3">
    <source>
        <dbReference type="Proteomes" id="UP000237105"/>
    </source>
</evidence>
<evidence type="ECO:0000313" key="2">
    <source>
        <dbReference type="EMBL" id="PON41802.1"/>
    </source>
</evidence>
<dbReference type="AlphaFoldDB" id="A0A2P5AZ26"/>
<dbReference type="EMBL" id="JXTB01000406">
    <property type="protein sequence ID" value="PON41802.1"/>
    <property type="molecule type" value="Genomic_DNA"/>
</dbReference>
<gene>
    <name evidence="2" type="ORF">PanWU01x14_286480</name>
</gene>
<evidence type="ECO:0000256" key="1">
    <source>
        <dbReference type="SAM" id="MobiDB-lite"/>
    </source>
</evidence>
<comment type="caution">
    <text evidence="2">The sequence shown here is derived from an EMBL/GenBank/DDBJ whole genome shotgun (WGS) entry which is preliminary data.</text>
</comment>
<reference evidence="3" key="1">
    <citation type="submission" date="2016-06" db="EMBL/GenBank/DDBJ databases">
        <title>Parallel loss of symbiosis genes in relatives of nitrogen-fixing non-legume Parasponia.</title>
        <authorList>
            <person name="Van Velzen R."/>
            <person name="Holmer R."/>
            <person name="Bu F."/>
            <person name="Rutten L."/>
            <person name="Van Zeijl A."/>
            <person name="Liu W."/>
            <person name="Santuari L."/>
            <person name="Cao Q."/>
            <person name="Sharma T."/>
            <person name="Shen D."/>
            <person name="Roswanjaya Y."/>
            <person name="Wardhani T."/>
            <person name="Kalhor M.S."/>
            <person name="Jansen J."/>
            <person name="Van den Hoogen J."/>
            <person name="Gungor B."/>
            <person name="Hartog M."/>
            <person name="Hontelez J."/>
            <person name="Verver J."/>
            <person name="Yang W.-C."/>
            <person name="Schijlen E."/>
            <person name="Repin R."/>
            <person name="Schilthuizen M."/>
            <person name="Schranz E."/>
            <person name="Heidstra R."/>
            <person name="Miyata K."/>
            <person name="Fedorova E."/>
            <person name="Kohlen W."/>
            <person name="Bisseling T."/>
            <person name="Smit S."/>
            <person name="Geurts R."/>
        </authorList>
    </citation>
    <scope>NUCLEOTIDE SEQUENCE [LARGE SCALE GENOMIC DNA]</scope>
    <source>
        <strain evidence="3">cv. WU1-14</strain>
    </source>
</reference>
<proteinExistence type="predicted"/>
<name>A0A2P5AZ26_PARAD</name>
<dbReference type="Proteomes" id="UP000237105">
    <property type="component" value="Unassembled WGS sequence"/>
</dbReference>
<keyword evidence="3" id="KW-1185">Reference proteome</keyword>
<feature type="region of interest" description="Disordered" evidence="1">
    <location>
        <begin position="43"/>
        <end position="66"/>
    </location>
</feature>